<dbReference type="InParanoid" id="C5DMN1"/>
<accession>C5DMN1</accession>
<dbReference type="eggNOG" id="ENOG502S6Z2">
    <property type="taxonomic scope" value="Eukaryota"/>
</dbReference>
<dbReference type="RefSeq" id="XP_002555479.1">
    <property type="nucleotide sequence ID" value="XM_002555433.1"/>
</dbReference>
<dbReference type="GeneID" id="8293757"/>
<dbReference type="UniPathway" id="UPA00196"/>
<proteinExistence type="inferred from homology"/>
<protein>
    <submittedName>
        <fullName evidence="5">KLTH0G10252p</fullName>
    </submittedName>
</protein>
<comment type="pathway">
    <text evidence="1">Glycolipid biosynthesis; glycosylphosphatidylinositol-anchor biosynthesis.</text>
</comment>
<dbReference type="OMA" id="NASAFWI"/>
<evidence type="ECO:0000256" key="3">
    <source>
        <dbReference type="SAM" id="Phobius"/>
    </source>
</evidence>
<evidence type="ECO:0000259" key="4">
    <source>
        <dbReference type="Pfam" id="PF10181"/>
    </source>
</evidence>
<keyword evidence="3" id="KW-0472">Membrane</keyword>
<dbReference type="EMBL" id="CU928171">
    <property type="protein sequence ID" value="CAR25042.1"/>
    <property type="molecule type" value="Genomic_DNA"/>
</dbReference>
<name>C5DMN1_LACTC</name>
<evidence type="ECO:0000313" key="6">
    <source>
        <dbReference type="Proteomes" id="UP000002036"/>
    </source>
</evidence>
<keyword evidence="3" id="KW-1133">Transmembrane helix</keyword>
<evidence type="ECO:0000256" key="2">
    <source>
        <dbReference type="ARBA" id="ARBA00009610"/>
    </source>
</evidence>
<organism evidence="5 6">
    <name type="scientific">Lachancea thermotolerans (strain ATCC 56472 / CBS 6340 / NRRL Y-8284)</name>
    <name type="common">Yeast</name>
    <name type="synonym">Kluyveromyces thermotolerans</name>
    <dbReference type="NCBI Taxonomy" id="559295"/>
    <lineage>
        <taxon>Eukaryota</taxon>
        <taxon>Fungi</taxon>
        <taxon>Dikarya</taxon>
        <taxon>Ascomycota</taxon>
        <taxon>Saccharomycotina</taxon>
        <taxon>Saccharomycetes</taxon>
        <taxon>Saccharomycetales</taxon>
        <taxon>Saccharomycetaceae</taxon>
        <taxon>Lachancea</taxon>
    </lineage>
</organism>
<dbReference type="KEGG" id="lth:KLTH0G10252g"/>
<feature type="domain" description="Phosphatidylinositol N-acetylglucosaminyltransferase subunit H conserved" evidence="4">
    <location>
        <begin position="83"/>
        <end position="157"/>
    </location>
</feature>
<dbReference type="PANTHER" id="PTHR15231">
    <property type="entry name" value="PHOSPHATIDYLINOSITOL N-ACETYLGLUCOSAMINYLTRANSFERASE SUBUNIT H"/>
    <property type="match status" value="1"/>
</dbReference>
<dbReference type="HOGENOM" id="CLU_106408_0_0_1"/>
<evidence type="ECO:0000256" key="1">
    <source>
        <dbReference type="ARBA" id="ARBA00004687"/>
    </source>
</evidence>
<keyword evidence="6" id="KW-1185">Reference proteome</keyword>
<dbReference type="GO" id="GO:0006506">
    <property type="term" value="P:GPI anchor biosynthetic process"/>
    <property type="evidence" value="ECO:0007669"/>
    <property type="project" value="UniProtKB-UniPathway"/>
</dbReference>
<evidence type="ECO:0000313" key="5">
    <source>
        <dbReference type="EMBL" id="CAR25042.1"/>
    </source>
</evidence>
<keyword evidence="3" id="KW-0812">Transmembrane</keyword>
<dbReference type="FunCoup" id="C5DMN1">
    <property type="interactions" value="85"/>
</dbReference>
<comment type="similarity">
    <text evidence="2">Belongs to the PIGH family.</text>
</comment>
<dbReference type="InterPro" id="IPR019328">
    <property type="entry name" value="PIGH-H_dom"/>
</dbReference>
<dbReference type="Proteomes" id="UP000002036">
    <property type="component" value="Chromosome G"/>
</dbReference>
<dbReference type="OrthoDB" id="6256716at2759"/>
<dbReference type="Pfam" id="PF10181">
    <property type="entry name" value="PIG-H"/>
    <property type="match status" value="1"/>
</dbReference>
<dbReference type="STRING" id="559295.C5DMN1"/>
<dbReference type="PANTHER" id="PTHR15231:SF1">
    <property type="entry name" value="PHOSPHATIDYLINOSITOL N-ACETYLGLUCOSAMINYLTRANSFERASE SUBUNIT H"/>
    <property type="match status" value="1"/>
</dbReference>
<feature type="transmembrane region" description="Helical" evidence="3">
    <location>
        <begin position="32"/>
        <end position="50"/>
    </location>
</feature>
<sequence length="162" mass="18398">MSSKRYSLKVEGNASGSHMRFTVVPRNYKRTCGLNLLFYIVANAGIFGFIEQTTSWSLQNIRTAETLVALSMLALIRNPPIESLSVFRSVGIQISEVRGCVLLPTFINEKLLEQRKFIPKDKIGDIIINEGFQKGFKVIFYLAIILKDASRLQLVFPVCYRF</sequence>
<dbReference type="GO" id="GO:0000506">
    <property type="term" value="C:glycosylphosphatidylinositol-N-acetylglucosaminyltransferase (GPI-GnT) complex"/>
    <property type="evidence" value="ECO:0007669"/>
    <property type="project" value="InterPro"/>
</dbReference>
<reference evidence="5 6" key="1">
    <citation type="journal article" date="2009" name="Genome Res.">
        <title>Comparative genomics of protoploid Saccharomycetaceae.</title>
        <authorList>
            <consortium name="The Genolevures Consortium"/>
            <person name="Souciet J.-L."/>
            <person name="Dujon B."/>
            <person name="Gaillardin C."/>
            <person name="Johnston M."/>
            <person name="Baret P.V."/>
            <person name="Cliften P."/>
            <person name="Sherman D.J."/>
            <person name="Weissenbach J."/>
            <person name="Westhof E."/>
            <person name="Wincker P."/>
            <person name="Jubin C."/>
            <person name="Poulain J."/>
            <person name="Barbe V."/>
            <person name="Segurens B."/>
            <person name="Artiguenave F."/>
            <person name="Anthouard V."/>
            <person name="Vacherie B."/>
            <person name="Val M.-E."/>
            <person name="Fulton R.S."/>
            <person name="Minx P."/>
            <person name="Wilson R."/>
            <person name="Durrens P."/>
            <person name="Jean G."/>
            <person name="Marck C."/>
            <person name="Martin T."/>
            <person name="Nikolski M."/>
            <person name="Rolland T."/>
            <person name="Seret M.-L."/>
            <person name="Casaregola S."/>
            <person name="Despons L."/>
            <person name="Fairhead C."/>
            <person name="Fischer G."/>
            <person name="Lafontaine I."/>
            <person name="Leh V."/>
            <person name="Lemaire M."/>
            <person name="de Montigny J."/>
            <person name="Neuveglise C."/>
            <person name="Thierry A."/>
            <person name="Blanc-Lenfle I."/>
            <person name="Bleykasten C."/>
            <person name="Diffels J."/>
            <person name="Fritsch E."/>
            <person name="Frangeul L."/>
            <person name="Goeffon A."/>
            <person name="Jauniaux N."/>
            <person name="Kachouri-Lafond R."/>
            <person name="Payen C."/>
            <person name="Potier S."/>
            <person name="Pribylova L."/>
            <person name="Ozanne C."/>
            <person name="Richard G.-F."/>
            <person name="Sacerdot C."/>
            <person name="Straub M.-L."/>
            <person name="Talla E."/>
        </authorList>
    </citation>
    <scope>NUCLEOTIDE SEQUENCE [LARGE SCALE GENOMIC DNA]</scope>
    <source>
        <strain evidence="6">ATCC 56472 / CBS 6340 / NRRL Y-8284</strain>
    </source>
</reference>
<gene>
    <name evidence="5" type="ordered locus">KLTH0G10252g</name>
</gene>
<dbReference type="AlphaFoldDB" id="C5DMN1"/>
<dbReference type="InterPro" id="IPR044215">
    <property type="entry name" value="PIG-H"/>
</dbReference>